<feature type="region of interest" description="Disordered" evidence="1">
    <location>
        <begin position="48"/>
        <end position="67"/>
    </location>
</feature>
<name>A0A914CFI6_9BILA</name>
<evidence type="ECO:0000313" key="3">
    <source>
        <dbReference type="Proteomes" id="UP000887540"/>
    </source>
</evidence>
<evidence type="ECO:0000256" key="1">
    <source>
        <dbReference type="SAM" id="MobiDB-lite"/>
    </source>
</evidence>
<keyword evidence="3" id="KW-1185">Reference proteome</keyword>
<evidence type="ECO:0000313" key="4">
    <source>
        <dbReference type="WBParaSite" id="ACRNAN_scaffold10317.g24598.t1"/>
    </source>
</evidence>
<evidence type="ECO:0000256" key="2">
    <source>
        <dbReference type="SAM" id="Phobius"/>
    </source>
</evidence>
<keyword evidence="2" id="KW-0472">Membrane</keyword>
<feature type="region of interest" description="Disordered" evidence="1">
    <location>
        <begin position="1"/>
        <end position="23"/>
    </location>
</feature>
<keyword evidence="2" id="KW-0812">Transmembrane</keyword>
<dbReference type="AlphaFoldDB" id="A0A914CFI6"/>
<dbReference type="WBParaSite" id="ACRNAN_scaffold10317.g24598.t1">
    <property type="protein sequence ID" value="ACRNAN_scaffold10317.g24598.t1"/>
    <property type="gene ID" value="ACRNAN_scaffold10317.g24598"/>
</dbReference>
<dbReference type="Proteomes" id="UP000887540">
    <property type="component" value="Unplaced"/>
</dbReference>
<feature type="compositionally biased region" description="Low complexity" evidence="1">
    <location>
        <begin position="48"/>
        <end position="64"/>
    </location>
</feature>
<protein>
    <submittedName>
        <fullName evidence="4">Uncharacterized protein</fullName>
    </submittedName>
</protein>
<sequence>MNSSTDSSGAMKAAKTADQQSRAEQKVIFSILKPGGVKKAFVYIRMNSSTGSNGPSGSNENGQNRRSTSRAEQKAIFFRFVLFFCGFFRLFLFFFRFFILV</sequence>
<reference evidence="4" key="1">
    <citation type="submission" date="2022-11" db="UniProtKB">
        <authorList>
            <consortium name="WormBaseParasite"/>
        </authorList>
    </citation>
    <scope>IDENTIFICATION</scope>
</reference>
<keyword evidence="2" id="KW-1133">Transmembrane helix</keyword>
<organism evidence="3 4">
    <name type="scientific">Acrobeloides nanus</name>
    <dbReference type="NCBI Taxonomy" id="290746"/>
    <lineage>
        <taxon>Eukaryota</taxon>
        <taxon>Metazoa</taxon>
        <taxon>Ecdysozoa</taxon>
        <taxon>Nematoda</taxon>
        <taxon>Chromadorea</taxon>
        <taxon>Rhabditida</taxon>
        <taxon>Tylenchina</taxon>
        <taxon>Cephalobomorpha</taxon>
        <taxon>Cephaloboidea</taxon>
        <taxon>Cephalobidae</taxon>
        <taxon>Acrobeloides</taxon>
    </lineage>
</organism>
<accession>A0A914CFI6</accession>
<feature type="transmembrane region" description="Helical" evidence="2">
    <location>
        <begin position="76"/>
        <end position="99"/>
    </location>
</feature>
<proteinExistence type="predicted"/>